<keyword evidence="2" id="KW-1185">Reference proteome</keyword>
<dbReference type="Proteomes" id="UP000499080">
    <property type="component" value="Unassembled WGS sequence"/>
</dbReference>
<gene>
    <name evidence="1" type="ORF">AVEN_53536_1</name>
</gene>
<comment type="caution">
    <text evidence="1">The sequence shown here is derived from an EMBL/GenBank/DDBJ whole genome shotgun (WGS) entry which is preliminary data.</text>
</comment>
<proteinExistence type="predicted"/>
<evidence type="ECO:0000313" key="2">
    <source>
        <dbReference type="Proteomes" id="UP000499080"/>
    </source>
</evidence>
<sequence length="93" mass="11007">MAVFKLTSGENDLNEIHQNQMGRYISKNEALWRKLNFPIHLPVFHLSVHLENGHRVYFTTENAAQRAEEPMKTLTSFFRLSIQYEFALILLHY</sequence>
<dbReference type="OrthoDB" id="8121869at2759"/>
<evidence type="ECO:0000313" key="1">
    <source>
        <dbReference type="EMBL" id="GBN23644.1"/>
    </source>
</evidence>
<name>A0A4Y2MAX3_ARAVE</name>
<dbReference type="EMBL" id="BGPR01007020">
    <property type="protein sequence ID" value="GBN23644.1"/>
    <property type="molecule type" value="Genomic_DNA"/>
</dbReference>
<organism evidence="1 2">
    <name type="scientific">Araneus ventricosus</name>
    <name type="common">Orbweaver spider</name>
    <name type="synonym">Epeira ventricosa</name>
    <dbReference type="NCBI Taxonomy" id="182803"/>
    <lineage>
        <taxon>Eukaryota</taxon>
        <taxon>Metazoa</taxon>
        <taxon>Ecdysozoa</taxon>
        <taxon>Arthropoda</taxon>
        <taxon>Chelicerata</taxon>
        <taxon>Arachnida</taxon>
        <taxon>Araneae</taxon>
        <taxon>Araneomorphae</taxon>
        <taxon>Entelegynae</taxon>
        <taxon>Araneoidea</taxon>
        <taxon>Araneidae</taxon>
        <taxon>Araneus</taxon>
    </lineage>
</organism>
<reference evidence="1 2" key="1">
    <citation type="journal article" date="2019" name="Sci. Rep.">
        <title>Orb-weaving spider Araneus ventricosus genome elucidates the spidroin gene catalogue.</title>
        <authorList>
            <person name="Kono N."/>
            <person name="Nakamura H."/>
            <person name="Ohtoshi R."/>
            <person name="Moran D.A.P."/>
            <person name="Shinohara A."/>
            <person name="Yoshida Y."/>
            <person name="Fujiwara M."/>
            <person name="Mori M."/>
            <person name="Tomita M."/>
            <person name="Arakawa K."/>
        </authorList>
    </citation>
    <scope>NUCLEOTIDE SEQUENCE [LARGE SCALE GENOMIC DNA]</scope>
</reference>
<dbReference type="AlphaFoldDB" id="A0A4Y2MAX3"/>
<protein>
    <submittedName>
        <fullName evidence="1">Uncharacterized protein</fullName>
    </submittedName>
</protein>
<accession>A0A4Y2MAX3</accession>